<keyword evidence="3 4" id="KW-0450">Lipoyl</keyword>
<dbReference type="Gene3D" id="4.10.320.10">
    <property type="entry name" value="E3-binding domain"/>
    <property type="match status" value="1"/>
</dbReference>
<dbReference type="SUPFAM" id="SSF51230">
    <property type="entry name" value="Single hybrid motif"/>
    <property type="match status" value="1"/>
</dbReference>
<dbReference type="GO" id="GO:0006086">
    <property type="term" value="P:pyruvate decarboxylation to acetyl-CoA"/>
    <property type="evidence" value="ECO:0007669"/>
    <property type="project" value="InterPro"/>
</dbReference>
<dbReference type="InterPro" id="IPR004167">
    <property type="entry name" value="PSBD"/>
</dbReference>
<evidence type="ECO:0000256" key="2">
    <source>
        <dbReference type="ARBA" id="ARBA00007317"/>
    </source>
</evidence>
<keyword evidence="4" id="KW-0012">Acyltransferase</keyword>
<feature type="compositionally biased region" description="Polar residues" evidence="5">
    <location>
        <begin position="193"/>
        <end position="222"/>
    </location>
</feature>
<feature type="region of interest" description="Disordered" evidence="5">
    <location>
        <begin position="188"/>
        <end position="222"/>
    </location>
</feature>
<dbReference type="InterPro" id="IPR036625">
    <property type="entry name" value="E3-bd_dom_sf"/>
</dbReference>
<reference evidence="8 9" key="1">
    <citation type="submission" date="2013-03" db="EMBL/GenBank/DDBJ databases">
        <title>Assembly of a new bacterial strain Brevibacillus borstelensis AK1.</title>
        <authorList>
            <person name="Rajan I."/>
            <person name="PoliReddy D."/>
            <person name="Sugumar T."/>
            <person name="Rathinam K."/>
            <person name="Alqarawi S."/>
            <person name="Khalil A.B."/>
            <person name="Sivakumar N."/>
        </authorList>
    </citation>
    <scope>NUCLEOTIDE SEQUENCE [LARGE SCALE GENOMIC DNA]</scope>
    <source>
        <strain evidence="8 9">AK1</strain>
    </source>
</reference>
<evidence type="ECO:0000259" key="6">
    <source>
        <dbReference type="PROSITE" id="PS50968"/>
    </source>
</evidence>
<evidence type="ECO:0000256" key="4">
    <source>
        <dbReference type="RuleBase" id="RU003423"/>
    </source>
</evidence>
<comment type="caution">
    <text evidence="8">The sequence shown here is derived from an EMBL/GenBank/DDBJ whole genome shotgun (WGS) entry which is preliminary data.</text>
</comment>
<protein>
    <recommendedName>
        <fullName evidence="4">Dihydrolipoamide acetyltransferase component of pyruvate dehydrogenase complex</fullName>
        <ecNumber evidence="4">2.3.1.-</ecNumber>
    </recommendedName>
</protein>
<dbReference type="EMBL" id="APBN01000009">
    <property type="protein sequence ID" value="EMT51282.1"/>
    <property type="molecule type" value="Genomic_DNA"/>
</dbReference>
<dbReference type="SUPFAM" id="SSF47005">
    <property type="entry name" value="Peripheral subunit-binding domain of 2-oxo acid dehydrogenase complex"/>
    <property type="match status" value="1"/>
</dbReference>
<dbReference type="STRING" id="1300222.I532_18717"/>
<dbReference type="InterPro" id="IPR000089">
    <property type="entry name" value="Biotin_lipoyl"/>
</dbReference>
<dbReference type="GO" id="GO:0016746">
    <property type="term" value="F:acyltransferase activity"/>
    <property type="evidence" value="ECO:0007669"/>
    <property type="project" value="UniProtKB-KW"/>
</dbReference>
<dbReference type="Pfam" id="PF00198">
    <property type="entry name" value="2-oxoacid_dh"/>
    <property type="match status" value="1"/>
</dbReference>
<dbReference type="AlphaFoldDB" id="M8DD17"/>
<comment type="cofactor">
    <cofactor evidence="1 4">
        <name>(R)-lipoate</name>
        <dbReference type="ChEBI" id="CHEBI:83088"/>
    </cofactor>
</comment>
<gene>
    <name evidence="8" type="ORF">I532_18717</name>
</gene>
<dbReference type="CDD" id="cd06849">
    <property type="entry name" value="lipoyl_domain"/>
    <property type="match status" value="1"/>
</dbReference>
<feature type="compositionally biased region" description="Low complexity" evidence="5">
    <location>
        <begin position="117"/>
        <end position="136"/>
    </location>
</feature>
<comment type="similarity">
    <text evidence="2 4">Belongs to the 2-oxoacid dehydrogenase family.</text>
</comment>
<dbReference type="InterPro" id="IPR045257">
    <property type="entry name" value="E2/Pdx1"/>
</dbReference>
<organism evidence="8 9">
    <name type="scientific">Brevibacillus borstelensis AK1</name>
    <dbReference type="NCBI Taxonomy" id="1300222"/>
    <lineage>
        <taxon>Bacteria</taxon>
        <taxon>Bacillati</taxon>
        <taxon>Bacillota</taxon>
        <taxon>Bacilli</taxon>
        <taxon>Bacillales</taxon>
        <taxon>Paenibacillaceae</taxon>
        <taxon>Brevibacillus</taxon>
    </lineage>
</organism>
<evidence type="ECO:0000256" key="3">
    <source>
        <dbReference type="ARBA" id="ARBA00022823"/>
    </source>
</evidence>
<sequence length="456" mass="48076">MENMAAEVIMPKLGMSMVEGTVIAWKKQIGDPIAKGEGIVDISSEKIEMELEAPADGILLAIAVNDGGVVPYGTVLGYIGESGEQIEHASHAGAESTQEVAAAAVAAEKTAPVSAAVTAENTTPAPTTENATPAPAGRKGSNLRVSPVAKKMAEEAGLDLESITGTGPQGRITKEDVEKALAKEAAYRAETAPQPQGTSQPAAAPLSSTQPAVEASKTASNQEVVERTAVTGMRKVIATRMLESLQQSAQLTMTAKADLTDLLALQRQLASELEKRQEGKLTVTDLIARAVVLSLKKHRLMNSAYLTDQQEPRIETYGHVHLGIAVALEKGLVVPVIRHADQLSLLELSKAIKSLGEQARNNRLSGDEMKGSTFTISNLGAYGVEHFTPVLNPPEAGILGVGAIEAVAVYRGEELQRRSLLPLSLTFDHRVLDGAPAAQFLGSVKDCLENPLSLLL</sequence>
<dbReference type="PANTHER" id="PTHR23151:SF90">
    <property type="entry name" value="DIHYDROLIPOYLLYSINE-RESIDUE ACETYLTRANSFERASE COMPONENT OF PYRUVATE DEHYDROGENASE COMPLEX, MITOCHONDRIAL-RELATED"/>
    <property type="match status" value="1"/>
</dbReference>
<evidence type="ECO:0000313" key="8">
    <source>
        <dbReference type="EMBL" id="EMT51282.1"/>
    </source>
</evidence>
<dbReference type="PROSITE" id="PS51826">
    <property type="entry name" value="PSBD"/>
    <property type="match status" value="1"/>
</dbReference>
<evidence type="ECO:0000256" key="5">
    <source>
        <dbReference type="SAM" id="MobiDB-lite"/>
    </source>
</evidence>
<feature type="domain" description="Peripheral subunit-binding (PSBD)" evidence="7">
    <location>
        <begin position="144"/>
        <end position="181"/>
    </location>
</feature>
<dbReference type="Pfam" id="PF02817">
    <property type="entry name" value="E3_binding"/>
    <property type="match status" value="1"/>
</dbReference>
<dbReference type="PANTHER" id="PTHR23151">
    <property type="entry name" value="DIHYDROLIPOAMIDE ACETYL/SUCCINYL-TRANSFERASE-RELATED"/>
    <property type="match status" value="1"/>
</dbReference>
<dbReference type="InterPro" id="IPR001078">
    <property type="entry name" value="2-oxoacid_DH_actylTfrase"/>
</dbReference>
<evidence type="ECO:0000256" key="1">
    <source>
        <dbReference type="ARBA" id="ARBA00001938"/>
    </source>
</evidence>
<dbReference type="PROSITE" id="PS50968">
    <property type="entry name" value="BIOTINYL_LIPOYL"/>
    <property type="match status" value="1"/>
</dbReference>
<accession>M8DD17</accession>
<evidence type="ECO:0000259" key="7">
    <source>
        <dbReference type="PROSITE" id="PS51826"/>
    </source>
</evidence>
<keyword evidence="9" id="KW-1185">Reference proteome</keyword>
<name>M8DD17_9BACL</name>
<dbReference type="GO" id="GO:0045254">
    <property type="term" value="C:pyruvate dehydrogenase complex"/>
    <property type="evidence" value="ECO:0007669"/>
    <property type="project" value="InterPro"/>
</dbReference>
<keyword evidence="4" id="KW-0808">Transferase</keyword>
<proteinExistence type="inferred from homology"/>
<dbReference type="FunFam" id="3.30.559.10:FF:000040">
    <property type="entry name" value="Dihydrolipoamide acetyltransferase component of pyruvate dehydrogenase complex"/>
    <property type="match status" value="1"/>
</dbReference>
<dbReference type="PATRIC" id="fig|1300222.3.peg.3928"/>
<dbReference type="Proteomes" id="UP000012081">
    <property type="component" value="Unassembled WGS sequence"/>
</dbReference>
<feature type="region of interest" description="Disordered" evidence="5">
    <location>
        <begin position="117"/>
        <end position="143"/>
    </location>
</feature>
<dbReference type="InterPro" id="IPR011053">
    <property type="entry name" value="Single_hybrid_motif"/>
</dbReference>
<dbReference type="SUPFAM" id="SSF52777">
    <property type="entry name" value="CoA-dependent acyltransferases"/>
    <property type="match status" value="1"/>
</dbReference>
<dbReference type="Gene3D" id="2.40.50.100">
    <property type="match status" value="1"/>
</dbReference>
<dbReference type="InterPro" id="IPR023213">
    <property type="entry name" value="CAT-like_dom_sf"/>
</dbReference>
<feature type="domain" description="Lipoyl-binding" evidence="6">
    <location>
        <begin position="5"/>
        <end position="80"/>
    </location>
</feature>
<evidence type="ECO:0000313" key="9">
    <source>
        <dbReference type="Proteomes" id="UP000012081"/>
    </source>
</evidence>
<dbReference type="Gene3D" id="3.30.559.10">
    <property type="entry name" value="Chloramphenicol acetyltransferase-like domain"/>
    <property type="match status" value="1"/>
</dbReference>
<dbReference type="EC" id="2.3.1.-" evidence="4"/>
<dbReference type="Pfam" id="PF00364">
    <property type="entry name" value="Biotin_lipoyl"/>
    <property type="match status" value="1"/>
</dbReference>